<dbReference type="SUPFAM" id="SSF102886">
    <property type="entry name" value="Coproporphyrinogen III oxidase"/>
    <property type="match status" value="1"/>
</dbReference>
<evidence type="ECO:0000256" key="2">
    <source>
        <dbReference type="ARBA" id="ARBA00010644"/>
    </source>
</evidence>
<comment type="caution">
    <text evidence="9">The sequence shown here is derived from an EMBL/GenBank/DDBJ whole genome shotgun (WGS) entry which is preliminary data.</text>
</comment>
<evidence type="ECO:0000256" key="8">
    <source>
        <dbReference type="SAM" id="MobiDB-lite"/>
    </source>
</evidence>
<evidence type="ECO:0000256" key="6">
    <source>
        <dbReference type="ARBA" id="ARBA00023133"/>
    </source>
</evidence>
<feature type="compositionally biased region" description="Basic and acidic residues" evidence="8">
    <location>
        <begin position="93"/>
        <end position="106"/>
    </location>
</feature>
<keyword evidence="10" id="KW-1185">Reference proteome</keyword>
<accession>A0ABX3MWL3</accession>
<evidence type="ECO:0000256" key="7">
    <source>
        <dbReference type="ARBA" id="ARBA00023244"/>
    </source>
</evidence>
<keyword evidence="5" id="KW-0560">Oxidoreductase</keyword>
<evidence type="ECO:0000256" key="4">
    <source>
        <dbReference type="ARBA" id="ARBA00012869"/>
    </source>
</evidence>
<dbReference type="PANTHER" id="PTHR10755">
    <property type="entry name" value="COPROPORPHYRINOGEN III OXIDASE, MITOCHONDRIAL"/>
    <property type="match status" value="1"/>
</dbReference>
<feature type="region of interest" description="Disordered" evidence="8">
    <location>
        <begin position="1"/>
        <end position="22"/>
    </location>
</feature>
<dbReference type="PANTHER" id="PTHR10755:SF0">
    <property type="entry name" value="OXYGEN-DEPENDENT COPROPORPHYRINOGEN-III OXIDASE, MITOCHONDRIAL"/>
    <property type="match status" value="1"/>
</dbReference>
<name>A0ABX3MWL3_9RHOB</name>
<comment type="similarity">
    <text evidence="2">Belongs to the aerobic coproporphyrinogen-III oxidase family.</text>
</comment>
<feature type="region of interest" description="Disordered" evidence="8">
    <location>
        <begin position="75"/>
        <end position="109"/>
    </location>
</feature>
<dbReference type="Pfam" id="PF01218">
    <property type="entry name" value="Coprogen_oxidas"/>
    <property type="match status" value="1"/>
</dbReference>
<evidence type="ECO:0000256" key="3">
    <source>
        <dbReference type="ARBA" id="ARBA00011738"/>
    </source>
</evidence>
<dbReference type="InterPro" id="IPR036406">
    <property type="entry name" value="Coprogen_oxidase_aer_sf"/>
</dbReference>
<gene>
    <name evidence="9" type="ORF">BMI91_08415</name>
</gene>
<dbReference type="Gene3D" id="3.40.1500.10">
    <property type="entry name" value="Coproporphyrinogen III oxidase, aerobic"/>
    <property type="match status" value="1"/>
</dbReference>
<comment type="pathway">
    <text evidence="1">Porphyrin-containing compound metabolism; protoporphyrin-IX biosynthesis; protoporphyrinogen-IX from coproporphyrinogen-III (O2 route): step 1/1.</text>
</comment>
<dbReference type="EMBL" id="MPZV01000002">
    <property type="protein sequence ID" value="OOY24086.1"/>
    <property type="molecule type" value="Genomic_DNA"/>
</dbReference>
<evidence type="ECO:0000256" key="5">
    <source>
        <dbReference type="ARBA" id="ARBA00023002"/>
    </source>
</evidence>
<keyword evidence="6" id="KW-0350">Heme biosynthesis</keyword>
<keyword evidence="7" id="KW-0627">Porphyrin biosynthesis</keyword>
<reference evidence="9 10" key="1">
    <citation type="submission" date="2016-11" db="EMBL/GenBank/DDBJ databases">
        <title>A multilocus sequence analysis scheme for characterization of bacteria in the genus Thioclava.</title>
        <authorList>
            <person name="Liu Y."/>
            <person name="Shao Z."/>
        </authorList>
    </citation>
    <scope>NUCLEOTIDE SEQUENCE [LARGE SCALE GENOMIC DNA]</scope>
    <source>
        <strain evidence="9 10">TAW-CT134</strain>
    </source>
</reference>
<evidence type="ECO:0000313" key="10">
    <source>
        <dbReference type="Proteomes" id="UP000190787"/>
    </source>
</evidence>
<protein>
    <recommendedName>
        <fullName evidence="4">coproporphyrinogen oxidase</fullName>
        <ecNumber evidence="4">1.3.3.3</ecNumber>
    </recommendedName>
</protein>
<evidence type="ECO:0000256" key="1">
    <source>
        <dbReference type="ARBA" id="ARBA00005168"/>
    </source>
</evidence>
<dbReference type="InterPro" id="IPR001260">
    <property type="entry name" value="Coprogen_oxidase_aer"/>
</dbReference>
<dbReference type="NCBIfam" id="NF003727">
    <property type="entry name" value="PRK05330.1"/>
    <property type="match status" value="1"/>
</dbReference>
<proteinExistence type="inferred from homology"/>
<organism evidence="9 10">
    <name type="scientific">Thioclava sediminum</name>
    <dbReference type="NCBI Taxonomy" id="1915319"/>
    <lineage>
        <taxon>Bacteria</taxon>
        <taxon>Pseudomonadati</taxon>
        <taxon>Pseudomonadota</taxon>
        <taxon>Alphaproteobacteria</taxon>
        <taxon>Rhodobacterales</taxon>
        <taxon>Paracoccaceae</taxon>
        <taxon>Thioclava</taxon>
    </lineage>
</organism>
<sequence length="338" mass="38222">MGGLLRVQPTPASDRDQSRPSRIPQRLIRITLKIWEALRMTDTVEDFDARKARASQWFSDLRDRIVTAFEGLEDSHAQGPLSDQAPGRFEVTPTERKGPNGEDHGGGKMSVMRGGRVFEKVGVNISTVWGELAPRAQKAMAARGVPGMEDDPRFWASGISLVAHMQNPHCPAVHMNTRMFWTPGAWWFGGGADLNPCLEYDEDTAHFHAEMQAACDAHDKTYYDHFKAWADEYFFIPHRGRARGVGGIFYDDLNTGEWEDDFAFTQSVGAGFLPAFQPLIEKRRVQDWSEDDRETQLRHRGLYAEYNLVYDRGTKFGLETGHNADAVLMSLPPVAKWY</sequence>
<dbReference type="PRINTS" id="PR00073">
    <property type="entry name" value="COPRGNOXDASE"/>
</dbReference>
<dbReference type="PIRSF" id="PIRSF000166">
    <property type="entry name" value="Coproporphyri_ox"/>
    <property type="match status" value="1"/>
</dbReference>
<dbReference type="EC" id="1.3.3.3" evidence="4"/>
<dbReference type="Proteomes" id="UP000190787">
    <property type="component" value="Unassembled WGS sequence"/>
</dbReference>
<comment type="subunit">
    <text evidence="3">Homodimer.</text>
</comment>
<evidence type="ECO:0000313" key="9">
    <source>
        <dbReference type="EMBL" id="OOY24086.1"/>
    </source>
</evidence>